<evidence type="ECO:0000256" key="4">
    <source>
        <dbReference type="ARBA" id="ARBA00022833"/>
    </source>
</evidence>
<keyword evidence="5" id="KW-0539">Nucleus</keyword>
<feature type="compositionally biased region" description="Basic and acidic residues" evidence="6">
    <location>
        <begin position="583"/>
        <end position="597"/>
    </location>
</feature>
<dbReference type="PANTHER" id="PTHR15439">
    <property type="entry name" value="RETINOBLASTOMA-BINDING PROTEIN 6"/>
    <property type="match status" value="1"/>
</dbReference>
<feature type="compositionally biased region" description="Basic residues" evidence="6">
    <location>
        <begin position="598"/>
        <end position="609"/>
    </location>
</feature>
<protein>
    <recommendedName>
        <fullName evidence="7">DWNN domain-containing protein</fullName>
    </recommendedName>
</protein>
<dbReference type="InterPro" id="IPR033489">
    <property type="entry name" value="RBBP6"/>
</dbReference>
<dbReference type="InterPro" id="IPR025829">
    <property type="entry name" value="Zn_knuckle_CX2CX3GHX4C"/>
</dbReference>
<evidence type="ECO:0000256" key="1">
    <source>
        <dbReference type="ARBA" id="ARBA00004123"/>
    </source>
</evidence>
<comment type="caution">
    <text evidence="8">The sequence shown here is derived from an EMBL/GenBank/DDBJ whole genome shotgun (WGS) entry which is preliminary data.</text>
</comment>
<feature type="compositionally biased region" description="Basic and acidic residues" evidence="6">
    <location>
        <begin position="623"/>
        <end position="636"/>
    </location>
</feature>
<evidence type="ECO:0000256" key="2">
    <source>
        <dbReference type="ARBA" id="ARBA00022723"/>
    </source>
</evidence>
<feature type="region of interest" description="Disordered" evidence="6">
    <location>
        <begin position="515"/>
        <end position="650"/>
    </location>
</feature>
<dbReference type="GO" id="GO:0061630">
    <property type="term" value="F:ubiquitin protein ligase activity"/>
    <property type="evidence" value="ECO:0007669"/>
    <property type="project" value="InterPro"/>
</dbReference>
<gene>
    <name evidence="8" type="ORF">RND81_08G132600</name>
</gene>
<dbReference type="Proteomes" id="UP001443914">
    <property type="component" value="Unassembled WGS sequence"/>
</dbReference>
<dbReference type="Gene3D" id="3.10.20.90">
    <property type="entry name" value="Phosphatidylinositol 3-kinase Catalytic Subunit, Chain A, domain 1"/>
    <property type="match status" value="1"/>
</dbReference>
<dbReference type="CDD" id="cd16620">
    <property type="entry name" value="vRING-HC-C4C4_RBBP6"/>
    <property type="match status" value="1"/>
</dbReference>
<feature type="domain" description="DWNN" evidence="7">
    <location>
        <begin position="3"/>
        <end position="76"/>
    </location>
</feature>
<dbReference type="InterPro" id="IPR014891">
    <property type="entry name" value="DWNN_domain"/>
</dbReference>
<dbReference type="GO" id="GO:0008270">
    <property type="term" value="F:zinc ion binding"/>
    <property type="evidence" value="ECO:0007669"/>
    <property type="project" value="UniProtKB-KW"/>
</dbReference>
<keyword evidence="4" id="KW-0862">Zinc</keyword>
<feature type="compositionally biased region" description="Polar residues" evidence="6">
    <location>
        <begin position="564"/>
        <end position="582"/>
    </location>
</feature>
<dbReference type="PANTHER" id="PTHR15439:SF0">
    <property type="entry name" value="CELL DIVISION CYCLE AND APOPTOSIS REGULATOR PROTEIN 1-RELATED"/>
    <property type="match status" value="1"/>
</dbReference>
<keyword evidence="3" id="KW-0863">Zinc-finger</keyword>
<dbReference type="GO" id="GO:0006397">
    <property type="term" value="P:mRNA processing"/>
    <property type="evidence" value="ECO:0007669"/>
    <property type="project" value="InterPro"/>
</dbReference>
<evidence type="ECO:0000313" key="9">
    <source>
        <dbReference type="Proteomes" id="UP001443914"/>
    </source>
</evidence>
<dbReference type="SMART" id="SM01180">
    <property type="entry name" value="DWNN"/>
    <property type="match status" value="1"/>
</dbReference>
<keyword evidence="9" id="KW-1185">Reference proteome</keyword>
<dbReference type="SUPFAM" id="SSF57850">
    <property type="entry name" value="RING/U-box"/>
    <property type="match status" value="1"/>
</dbReference>
<dbReference type="Pfam" id="PF13696">
    <property type="entry name" value="zf-CCHC_2"/>
    <property type="match status" value="1"/>
</dbReference>
<feature type="region of interest" description="Disordered" evidence="6">
    <location>
        <begin position="331"/>
        <end position="360"/>
    </location>
</feature>
<dbReference type="GO" id="GO:0006511">
    <property type="term" value="P:ubiquitin-dependent protein catabolic process"/>
    <property type="evidence" value="ECO:0007669"/>
    <property type="project" value="TreeGrafter"/>
</dbReference>
<organism evidence="8 9">
    <name type="scientific">Saponaria officinalis</name>
    <name type="common">Common soapwort</name>
    <name type="synonym">Lychnis saponaria</name>
    <dbReference type="NCBI Taxonomy" id="3572"/>
    <lineage>
        <taxon>Eukaryota</taxon>
        <taxon>Viridiplantae</taxon>
        <taxon>Streptophyta</taxon>
        <taxon>Embryophyta</taxon>
        <taxon>Tracheophyta</taxon>
        <taxon>Spermatophyta</taxon>
        <taxon>Magnoliopsida</taxon>
        <taxon>eudicotyledons</taxon>
        <taxon>Gunneridae</taxon>
        <taxon>Pentapetalae</taxon>
        <taxon>Caryophyllales</taxon>
        <taxon>Caryophyllaceae</taxon>
        <taxon>Caryophylleae</taxon>
        <taxon>Saponaria</taxon>
    </lineage>
</organism>
<evidence type="ECO:0000256" key="3">
    <source>
        <dbReference type="ARBA" id="ARBA00022771"/>
    </source>
</evidence>
<evidence type="ECO:0000313" key="8">
    <source>
        <dbReference type="EMBL" id="KAK9698809.1"/>
    </source>
</evidence>
<sequence length="658" mass="73259">MAVYYKFKSAKDYDSITIAGHFISVINLKGRIFESKRYGRGIDFDLTVTNSQTNEVYADEAMLIPINTSVMISRVPGLPRMPIVIPPVKSTVETKLVDDQSAKGNFLSSGSSFEASDFDDDFGDDIYATNPEFTMRQSNIPPNKSDEDSKIKALVESSGFHGQSQAADGLVRGCGLRQKTPPPGYICRRCNIPGHYIQHCPTNGDPSFDIRKVKPTTAVLEPNEAAFEKEVEGISSVRSTVVDLPPELRCPLCNEVMTDAVFTSKCCYRSFCVKCIRDYIISKSMCFCEAKNILADDLVPNKTVRDTINRILESGNSSAGSSIHIQDLESAHCLPPKTPSPTQSAVSNVDQKLPPTVEDPQNVKECVDKNEATSVKETIIRIHDLSKATPESASVKDHISQNSVVPPVEAQQKLAASDAGKKKKRKRFSPSNESDVQGMAIQTGMNGYAGPSNFYHHSPGMQTQMDGYMGPFAANTPYYTGYHLDPVIEPWANVMLPELEPHYFTYPPMIPPQREIGIRLNGQPPYTRKEEFKARRTDSTRNGEIERQSEKELPRDDNFRKHCNNANVLSTPKPSQVRTSPSLERESKRSSNRDHNRGSHHHRSSRVSLKRFGNDIPHSSLKRKAEQHERDHDYVGKRHHQSASNATYSGSSIGLCAY</sequence>
<feature type="compositionally biased region" description="Polar residues" evidence="6">
    <location>
        <begin position="340"/>
        <end position="350"/>
    </location>
</feature>
<dbReference type="PROSITE" id="PS51282">
    <property type="entry name" value="DWNN"/>
    <property type="match status" value="1"/>
</dbReference>
<accession>A0AAW1J8A6</accession>
<evidence type="ECO:0000259" key="7">
    <source>
        <dbReference type="PROSITE" id="PS51282"/>
    </source>
</evidence>
<dbReference type="EMBL" id="JBDFQZ010000008">
    <property type="protein sequence ID" value="KAK9698809.1"/>
    <property type="molecule type" value="Genomic_DNA"/>
</dbReference>
<dbReference type="AlphaFoldDB" id="A0AAW1J8A6"/>
<keyword evidence="2" id="KW-0479">Metal-binding</keyword>
<feature type="compositionally biased region" description="Basic and acidic residues" evidence="6">
    <location>
        <begin position="527"/>
        <end position="560"/>
    </location>
</feature>
<feature type="region of interest" description="Disordered" evidence="6">
    <location>
        <begin position="389"/>
        <end position="435"/>
    </location>
</feature>
<dbReference type="GO" id="GO:0005634">
    <property type="term" value="C:nucleus"/>
    <property type="evidence" value="ECO:0007669"/>
    <property type="project" value="UniProtKB-SubCell"/>
</dbReference>
<reference evidence="8" key="1">
    <citation type="submission" date="2024-03" db="EMBL/GenBank/DDBJ databases">
        <title>WGS assembly of Saponaria officinalis var. Norfolk2.</title>
        <authorList>
            <person name="Jenkins J."/>
            <person name="Shu S."/>
            <person name="Grimwood J."/>
            <person name="Barry K."/>
            <person name="Goodstein D."/>
            <person name="Schmutz J."/>
            <person name="Leebens-Mack J."/>
            <person name="Osbourn A."/>
        </authorList>
    </citation>
    <scope>NUCLEOTIDE SEQUENCE [LARGE SCALE GENOMIC DNA]</scope>
    <source>
        <strain evidence="8">JIC</strain>
    </source>
</reference>
<evidence type="ECO:0000256" key="5">
    <source>
        <dbReference type="ARBA" id="ARBA00023242"/>
    </source>
</evidence>
<dbReference type="InterPro" id="IPR013083">
    <property type="entry name" value="Znf_RING/FYVE/PHD"/>
</dbReference>
<comment type="subcellular location">
    <subcellularLocation>
        <location evidence="1">Nucleus</location>
    </subcellularLocation>
</comment>
<dbReference type="GO" id="GO:0016567">
    <property type="term" value="P:protein ubiquitination"/>
    <property type="evidence" value="ECO:0007669"/>
    <property type="project" value="InterPro"/>
</dbReference>
<proteinExistence type="predicted"/>
<dbReference type="Pfam" id="PF08783">
    <property type="entry name" value="DWNN"/>
    <property type="match status" value="1"/>
</dbReference>
<name>A0AAW1J8A6_SAPOF</name>
<dbReference type="Gene3D" id="3.30.40.10">
    <property type="entry name" value="Zinc/RING finger domain, C3HC4 (zinc finger)"/>
    <property type="match status" value="1"/>
</dbReference>
<evidence type="ECO:0000256" key="6">
    <source>
        <dbReference type="SAM" id="MobiDB-lite"/>
    </source>
</evidence>
<dbReference type="Gene3D" id="4.10.60.10">
    <property type="entry name" value="Zinc finger, CCHC-type"/>
    <property type="match status" value="1"/>
</dbReference>